<dbReference type="AlphaFoldDB" id="X0SPT2"/>
<evidence type="ECO:0000259" key="2">
    <source>
        <dbReference type="PROSITE" id="PS52002"/>
    </source>
</evidence>
<accession>X0SPT2</accession>
<gene>
    <name evidence="3" type="ORF">S01H1_09313</name>
</gene>
<dbReference type="PANTHER" id="PTHR11021:SF0">
    <property type="entry name" value="SMALL NUCLEAR RIBONUCLEOPROTEIN F"/>
    <property type="match status" value="1"/>
</dbReference>
<dbReference type="InterPro" id="IPR047575">
    <property type="entry name" value="Sm"/>
</dbReference>
<dbReference type="GO" id="GO:0000398">
    <property type="term" value="P:mRNA splicing, via spliceosome"/>
    <property type="evidence" value="ECO:0007669"/>
    <property type="project" value="InterPro"/>
</dbReference>
<evidence type="ECO:0000313" key="3">
    <source>
        <dbReference type="EMBL" id="GAF83098.1"/>
    </source>
</evidence>
<dbReference type="InterPro" id="IPR016487">
    <property type="entry name" value="Lsm6/sSmF"/>
</dbReference>
<organism evidence="3">
    <name type="scientific">marine sediment metagenome</name>
    <dbReference type="NCBI Taxonomy" id="412755"/>
    <lineage>
        <taxon>unclassified sequences</taxon>
        <taxon>metagenomes</taxon>
        <taxon>ecological metagenomes</taxon>
    </lineage>
</organism>
<dbReference type="GO" id="GO:0005634">
    <property type="term" value="C:nucleus"/>
    <property type="evidence" value="ECO:0007669"/>
    <property type="project" value="UniProtKB-ARBA"/>
</dbReference>
<dbReference type="CDD" id="cd01726">
    <property type="entry name" value="LSm6"/>
    <property type="match status" value="1"/>
</dbReference>
<name>X0SPT2_9ZZZZ</name>
<comment type="caution">
    <text evidence="3">The sequence shown here is derived from an EMBL/GenBank/DDBJ whole genome shotgun (WGS) entry which is preliminary data.</text>
</comment>
<keyword evidence="1" id="KW-0687">Ribonucleoprotein</keyword>
<protein>
    <recommendedName>
        <fullName evidence="2">Sm domain-containing protein</fullName>
    </recommendedName>
</protein>
<reference evidence="3" key="1">
    <citation type="journal article" date="2014" name="Front. Microbiol.">
        <title>High frequency of phylogenetically diverse reductive dehalogenase-homologous genes in deep subseafloor sedimentary metagenomes.</title>
        <authorList>
            <person name="Kawai M."/>
            <person name="Futagami T."/>
            <person name="Toyoda A."/>
            <person name="Takaki Y."/>
            <person name="Nishi S."/>
            <person name="Hori S."/>
            <person name="Arai W."/>
            <person name="Tsubouchi T."/>
            <person name="Morono Y."/>
            <person name="Uchiyama I."/>
            <person name="Ito T."/>
            <person name="Fujiyama A."/>
            <person name="Inagaki F."/>
            <person name="Takami H."/>
        </authorList>
    </citation>
    <scope>NUCLEOTIDE SEQUENCE</scope>
    <source>
        <strain evidence="3">Expedition CK06-06</strain>
    </source>
</reference>
<dbReference type="Gene3D" id="2.30.30.100">
    <property type="match status" value="1"/>
</dbReference>
<dbReference type="InterPro" id="IPR001163">
    <property type="entry name" value="Sm_dom_euk/arc"/>
</dbReference>
<sequence length="93" mass="10656">MKNRPSKIKDPERNPLKTLQRAINNKILVRLKDGHEYTGRLIETDAYMNLVLTEAEELDKQGDPVARFGEVFIRGNNILYIKPDLTALGKGEY</sequence>
<dbReference type="GO" id="GO:1990904">
    <property type="term" value="C:ribonucleoprotein complex"/>
    <property type="evidence" value="ECO:0007669"/>
    <property type="project" value="UniProtKB-KW"/>
</dbReference>
<dbReference type="PANTHER" id="PTHR11021">
    <property type="entry name" value="SMALL NUCLEAR RIBONUCLEOPROTEIN F SNRNP-F"/>
    <property type="match status" value="1"/>
</dbReference>
<dbReference type="SUPFAM" id="SSF50182">
    <property type="entry name" value="Sm-like ribonucleoproteins"/>
    <property type="match status" value="1"/>
</dbReference>
<dbReference type="SMART" id="SM00651">
    <property type="entry name" value="Sm"/>
    <property type="match status" value="1"/>
</dbReference>
<proteinExistence type="predicted"/>
<dbReference type="PROSITE" id="PS52002">
    <property type="entry name" value="SM"/>
    <property type="match status" value="1"/>
</dbReference>
<feature type="domain" description="Sm" evidence="2">
    <location>
        <begin position="14"/>
        <end position="87"/>
    </location>
</feature>
<dbReference type="EMBL" id="BARS01004762">
    <property type="protein sequence ID" value="GAF83098.1"/>
    <property type="molecule type" value="Genomic_DNA"/>
</dbReference>
<evidence type="ECO:0000256" key="1">
    <source>
        <dbReference type="ARBA" id="ARBA00023274"/>
    </source>
</evidence>
<dbReference type="Pfam" id="PF01423">
    <property type="entry name" value="LSM"/>
    <property type="match status" value="1"/>
</dbReference>
<dbReference type="GO" id="GO:0003723">
    <property type="term" value="F:RNA binding"/>
    <property type="evidence" value="ECO:0007669"/>
    <property type="project" value="InterPro"/>
</dbReference>
<dbReference type="InterPro" id="IPR010920">
    <property type="entry name" value="LSM_dom_sf"/>
</dbReference>